<name>A0A813AD68_9DINO</name>
<dbReference type="SUPFAM" id="SSF109604">
    <property type="entry name" value="HD-domain/PDEase-like"/>
    <property type="match status" value="1"/>
</dbReference>
<comment type="caution">
    <text evidence="3">The sequence shown here is derived from an EMBL/GenBank/DDBJ whole genome shotgun (WGS) entry which is preliminary data.</text>
</comment>
<dbReference type="PANTHER" id="PTHR30005">
    <property type="entry name" value="EXOPOLYPHOSPHATASE"/>
    <property type="match status" value="1"/>
</dbReference>
<evidence type="ECO:0000313" key="3">
    <source>
        <dbReference type="EMBL" id="CAE7863444.1"/>
    </source>
</evidence>
<dbReference type="AlphaFoldDB" id="A0A813AD68"/>
<proteinExistence type="predicted"/>
<dbReference type="InterPro" id="IPR003695">
    <property type="entry name" value="Ppx_GppA_N"/>
</dbReference>
<evidence type="ECO:0000259" key="2">
    <source>
        <dbReference type="PROSITE" id="PS51708"/>
    </source>
</evidence>
<dbReference type="InterPro" id="IPR007899">
    <property type="entry name" value="CHAD_dom"/>
</dbReference>
<accession>A0A813AD68</accession>
<feature type="region of interest" description="Disordered" evidence="1">
    <location>
        <begin position="1118"/>
        <end position="1139"/>
    </location>
</feature>
<dbReference type="Proteomes" id="UP000601435">
    <property type="component" value="Unassembled WGS sequence"/>
</dbReference>
<dbReference type="GO" id="GO:0016462">
    <property type="term" value="F:pyrophosphatase activity"/>
    <property type="evidence" value="ECO:0007669"/>
    <property type="project" value="TreeGrafter"/>
</dbReference>
<dbReference type="InterPro" id="IPR038186">
    <property type="entry name" value="CHAD_dom_sf"/>
</dbReference>
<dbReference type="SUPFAM" id="SSF53067">
    <property type="entry name" value="Actin-like ATPase domain"/>
    <property type="match status" value="2"/>
</dbReference>
<organism evidence="3 4">
    <name type="scientific">Symbiodinium necroappetens</name>
    <dbReference type="NCBI Taxonomy" id="1628268"/>
    <lineage>
        <taxon>Eukaryota</taxon>
        <taxon>Sar</taxon>
        <taxon>Alveolata</taxon>
        <taxon>Dinophyceae</taxon>
        <taxon>Suessiales</taxon>
        <taxon>Symbiodiniaceae</taxon>
        <taxon>Symbiodinium</taxon>
    </lineage>
</organism>
<dbReference type="PANTHER" id="PTHR30005:SF0">
    <property type="entry name" value="RETROGRADE REGULATION PROTEIN 2"/>
    <property type="match status" value="1"/>
</dbReference>
<dbReference type="InterPro" id="IPR048950">
    <property type="entry name" value="Ppx_GppA_C"/>
</dbReference>
<dbReference type="Gene3D" id="1.40.20.10">
    <property type="entry name" value="CHAD domain"/>
    <property type="match status" value="1"/>
</dbReference>
<dbReference type="CDD" id="cd00077">
    <property type="entry name" value="HDc"/>
    <property type="match status" value="1"/>
</dbReference>
<dbReference type="Gene3D" id="3.30.420.150">
    <property type="entry name" value="Exopolyphosphatase. Domain 2"/>
    <property type="match status" value="1"/>
</dbReference>
<sequence length="1139" mass="123816">MGKKETLTMKTLIAIGAIATVATAANAQIGRAVSADGLDNFLSETITVAPGYDGNAMLGPAFGSTTWAPGDMFGITSRPAAMDTEFDIPFAMADDSNGSFPGDTAGIIDANDNGRFFGIVDSVNGDNPAGNGTASWSFDITGATGLSVNIDFAAMGDFESSNDLVGFTWSIDGSTPAALFTGSVDEAGALDYTLAGGAVVNLSDPFLINGNVLNNVFQTLSAGIAGSGSTLTIAFDGQFDGGSEAFAFRNIEVVPTPGTAAPALASGAGLSYARATPVPAPGKWIRGLAPDMRAHKAASRILDIRLRAAIETFECAQSNGAEEPDAIRRARVATRRARSALDAFRKLLPRKAARKLRRHLKAMRRLAGEPRALGLERDALLELIHDLSPEASAGAAYASGVLDERRPAALSRLRDAESVDLEDYRKQSIACLKALGSIDSDRTLAKHAKKPVGSARSALADHVSAPLDTLDRLHELRLHIKRLRYTDELFRCCTDAEEFDRLYPAMKAVQKRLGELNDTHELHACVESMAEQLDSNHPIRAALLALASELERRRDEERDRLLAWWNDPDADEPAALREALGLDAGVESPTLEPPSIERCIDRAIETAVIRSQQNGALEEGGYRTLDDEKVMARLGKGIATTGAIAEDSIQLAAETVNRMRHIAEGYNVSCIRAIATAAVRDAHNGDEAVKAIESCAGIRIERISEDYEAKLAYRSVAEAFDINALNTAIVDVGGGSTEIVITVKGVVEHVYSLPLGAVRLTEQFGKLDDPFDQQYFDMRAFVKRTLKENIPRPEVPLHCVFGTGGTFRALGYISVCRQTPGAASDVTPIAVRGHEMQADEIRHILHWVRKTAADQRASSIPGLSPDRADIVPAGILIIDRVMKRLECNRALVHDRGIRDGLLLELLDDLPDVHSDSSSKRQRTPIDSARTFAQKCNYEEQHSEHVATLATRIFDQLVGLSNANGEAWATDESRALLEAAGVLHDIGYLINYSKHHKHAYHLIVHSDLPGYTSRELEIVANIARYHRRSEPKPGHPRFMRLAKPDRELVRRLAGILRIADGLDRTHTQHVKDVVLELDHPTLTMYAVADEIPSVDVWGAERKSKLFQDAFGFDLRFQWRPTSPEKPAQQIPPRAQHAETP</sequence>
<dbReference type="PROSITE" id="PS51708">
    <property type="entry name" value="CHAD"/>
    <property type="match status" value="1"/>
</dbReference>
<keyword evidence="4" id="KW-1185">Reference proteome</keyword>
<evidence type="ECO:0000256" key="1">
    <source>
        <dbReference type="SAM" id="MobiDB-lite"/>
    </source>
</evidence>
<dbReference type="Pfam" id="PF05235">
    <property type="entry name" value="CHAD"/>
    <property type="match status" value="1"/>
</dbReference>
<protein>
    <submittedName>
        <fullName evidence="3">GppA protein</fullName>
    </submittedName>
</protein>
<dbReference type="SMART" id="SM00880">
    <property type="entry name" value="CHAD"/>
    <property type="match status" value="1"/>
</dbReference>
<dbReference type="EMBL" id="CAJNJA010057807">
    <property type="protein sequence ID" value="CAE7863444.1"/>
    <property type="molecule type" value="Genomic_DNA"/>
</dbReference>
<dbReference type="CDD" id="cd24006">
    <property type="entry name" value="ASKHA_NBD_PPX_GppA"/>
    <property type="match status" value="1"/>
</dbReference>
<dbReference type="OrthoDB" id="446927at2759"/>
<feature type="domain" description="CHAD" evidence="2">
    <location>
        <begin position="291"/>
        <end position="570"/>
    </location>
</feature>
<dbReference type="Pfam" id="PF21447">
    <property type="entry name" value="Ppx-GppA_III"/>
    <property type="match status" value="1"/>
</dbReference>
<dbReference type="InterPro" id="IPR043129">
    <property type="entry name" value="ATPase_NBD"/>
</dbReference>
<dbReference type="InterPro" id="IPR050273">
    <property type="entry name" value="GppA/Ppx_hydrolase"/>
</dbReference>
<gene>
    <name evidence="3" type="primary">gppA</name>
    <name evidence="3" type="ORF">SNEC2469_LOCUS27443</name>
</gene>
<dbReference type="Gene3D" id="3.30.420.40">
    <property type="match status" value="1"/>
</dbReference>
<evidence type="ECO:0000313" key="4">
    <source>
        <dbReference type="Proteomes" id="UP000601435"/>
    </source>
</evidence>
<reference evidence="3" key="1">
    <citation type="submission" date="2021-02" db="EMBL/GenBank/DDBJ databases">
        <authorList>
            <person name="Dougan E. K."/>
            <person name="Rhodes N."/>
            <person name="Thang M."/>
            <person name="Chan C."/>
        </authorList>
    </citation>
    <scope>NUCLEOTIDE SEQUENCE</scope>
</reference>
<dbReference type="Pfam" id="PF02541">
    <property type="entry name" value="Ppx-GppA"/>
    <property type="match status" value="1"/>
</dbReference>
<dbReference type="InterPro" id="IPR003607">
    <property type="entry name" value="HD/PDEase_dom"/>
</dbReference>
<dbReference type="Gene3D" id="1.10.3210.10">
    <property type="entry name" value="Hypothetical protein af1432"/>
    <property type="match status" value="1"/>
</dbReference>